<dbReference type="EMBL" id="MN739826">
    <property type="protein sequence ID" value="QHT27666.1"/>
    <property type="molecule type" value="Genomic_DNA"/>
</dbReference>
<evidence type="ECO:0000313" key="2">
    <source>
        <dbReference type="EMBL" id="QHT27666.1"/>
    </source>
</evidence>
<sequence length="318" mass="36794">MINNNETKTYDTQPGNIDNTILFYIYYTESSIENNDMNIEKQMEIAILSNLKQINIGLYNISKTNNKIASVIDNVTKNAKSRLAIRYRMEKKHIDDLHVNLIYFNDNNLTSVLDVLLYETYYFPKKQEEKKNIKGKYSFVLLNDDYNIIAAKQNNTENKIITTIKNMLNPNIIFTEISFNENVKKLSSTYIRNIAISSNYDKFDDMMMKLGYSKKNSDKILNVIRNSSNVMTMGDIFNKTTSIMSDLGSKLYSKINDTISDSNSANIPNNNTNNLNGNGTVYAIINGGNNKRKRSKHKRSKHKRSKQHKRKKRKTKKI</sequence>
<accession>A0A6C0EER5</accession>
<organism evidence="2">
    <name type="scientific">viral metagenome</name>
    <dbReference type="NCBI Taxonomy" id="1070528"/>
    <lineage>
        <taxon>unclassified sequences</taxon>
        <taxon>metagenomes</taxon>
        <taxon>organismal metagenomes</taxon>
    </lineage>
</organism>
<reference evidence="2" key="1">
    <citation type="journal article" date="2020" name="Nature">
        <title>Giant virus diversity and host interactions through global metagenomics.</title>
        <authorList>
            <person name="Schulz F."/>
            <person name="Roux S."/>
            <person name="Paez-Espino D."/>
            <person name="Jungbluth S."/>
            <person name="Walsh D.A."/>
            <person name="Denef V.J."/>
            <person name="McMahon K.D."/>
            <person name="Konstantinidis K.T."/>
            <person name="Eloe-Fadrosh E.A."/>
            <person name="Kyrpides N.C."/>
            <person name="Woyke T."/>
        </authorList>
    </citation>
    <scope>NUCLEOTIDE SEQUENCE</scope>
    <source>
        <strain evidence="2">GVMAG-M-3300023179-33</strain>
    </source>
</reference>
<feature type="compositionally biased region" description="Basic residues" evidence="1">
    <location>
        <begin position="290"/>
        <end position="318"/>
    </location>
</feature>
<dbReference type="AlphaFoldDB" id="A0A6C0EER5"/>
<feature type="region of interest" description="Disordered" evidence="1">
    <location>
        <begin position="286"/>
        <end position="318"/>
    </location>
</feature>
<proteinExistence type="predicted"/>
<name>A0A6C0EER5_9ZZZZ</name>
<protein>
    <submittedName>
        <fullName evidence="2">Uncharacterized protein</fullName>
    </submittedName>
</protein>
<evidence type="ECO:0000256" key="1">
    <source>
        <dbReference type="SAM" id="MobiDB-lite"/>
    </source>
</evidence>